<dbReference type="PANTHER" id="PTHR12922:SF7">
    <property type="entry name" value="UBIQUINONE BIOSYNTHESIS PROTEIN COQ4 HOMOLOG, MITOCHONDRIAL"/>
    <property type="match status" value="1"/>
</dbReference>
<accession>A0A6T5QVX1</accession>
<dbReference type="EMBL" id="HBIU01023861">
    <property type="protein sequence ID" value="CAE0632398.1"/>
    <property type="molecule type" value="Transcribed_RNA"/>
</dbReference>
<comment type="cofactor">
    <cofactor evidence="6">
        <name>Zn(2+)</name>
        <dbReference type="ChEBI" id="CHEBI:29105"/>
    </cofactor>
</comment>
<evidence type="ECO:0000313" key="7">
    <source>
        <dbReference type="EMBL" id="CAE0632398.1"/>
    </source>
</evidence>
<keyword evidence="6" id="KW-0479">Metal-binding</keyword>
<dbReference type="GO" id="GO:0031314">
    <property type="term" value="C:extrinsic component of mitochondrial inner membrane"/>
    <property type="evidence" value="ECO:0007669"/>
    <property type="project" value="UniProtKB-UniRule"/>
</dbReference>
<comment type="function">
    <text evidence="6">Lyase that catalyzes the C1-decarboxylation of 4-hydroxy-3-methoxy-5-(all-trans-polyprenyl)benzoic acid into 2-methoxy-6-(all-trans-polyprenyl)phenol during ubiquinone biosynthesis.</text>
</comment>
<dbReference type="InterPro" id="IPR027540">
    <property type="entry name" value="Coq4_euk"/>
</dbReference>
<evidence type="ECO:0000256" key="5">
    <source>
        <dbReference type="ARBA" id="ARBA00023239"/>
    </source>
</evidence>
<dbReference type="PANTHER" id="PTHR12922">
    <property type="entry name" value="UBIQUINONE BIOSYNTHESIS PROTEIN"/>
    <property type="match status" value="1"/>
</dbReference>
<proteinExistence type="inferred from homology"/>
<dbReference type="UniPathway" id="UPA00232"/>
<comment type="catalytic activity">
    <reaction evidence="6">
        <text>a 4-hydroxy-3-methoxy-5-(all-trans-polyprenyl)benzoate + H(+) = a 2-methoxy-6-(all-trans-polyprenyl)phenol + CO2</text>
        <dbReference type="Rhea" id="RHEA:81179"/>
        <dbReference type="Rhea" id="RHEA-COMP:9551"/>
        <dbReference type="Rhea" id="RHEA-COMP:10931"/>
        <dbReference type="ChEBI" id="CHEBI:15378"/>
        <dbReference type="ChEBI" id="CHEBI:16526"/>
        <dbReference type="ChEBI" id="CHEBI:62731"/>
        <dbReference type="ChEBI" id="CHEBI:84443"/>
        <dbReference type="EC" id="4.1.1.130"/>
    </reaction>
</comment>
<reference evidence="7" key="1">
    <citation type="submission" date="2021-01" db="EMBL/GenBank/DDBJ databases">
        <authorList>
            <person name="Corre E."/>
            <person name="Pelletier E."/>
            <person name="Niang G."/>
            <person name="Scheremetjew M."/>
            <person name="Finn R."/>
            <person name="Kale V."/>
            <person name="Holt S."/>
            <person name="Cochrane G."/>
            <person name="Meng A."/>
            <person name="Brown T."/>
            <person name="Cohen L."/>
        </authorList>
    </citation>
    <scope>NUCLEOTIDE SEQUENCE</scope>
    <source>
        <strain evidence="7">CCMP3107</strain>
    </source>
</reference>
<feature type="binding site" evidence="6">
    <location>
        <position position="158"/>
    </location>
    <ligand>
        <name>Zn(2+)</name>
        <dbReference type="ChEBI" id="CHEBI:29105"/>
    </ligand>
</feature>
<evidence type="ECO:0000256" key="4">
    <source>
        <dbReference type="ARBA" id="ARBA00023136"/>
    </source>
</evidence>
<evidence type="ECO:0000256" key="2">
    <source>
        <dbReference type="ARBA" id="ARBA00022792"/>
    </source>
</evidence>
<evidence type="ECO:0000256" key="3">
    <source>
        <dbReference type="ARBA" id="ARBA00023128"/>
    </source>
</evidence>
<comment type="similarity">
    <text evidence="6">Belongs to the COQ4 family.</text>
</comment>
<keyword evidence="6" id="KW-0862">Zinc</keyword>
<keyword evidence="4 6" id="KW-0472">Membrane</keyword>
<gene>
    <name evidence="7" type="ORF">HAKA00212_LOCUS11107</name>
</gene>
<comment type="subcellular location">
    <subcellularLocation>
        <location evidence="6">Mitochondrion inner membrane</location>
        <topology evidence="6">Peripheral membrane protein</topology>
        <orientation evidence="6">Matrix side</orientation>
    </subcellularLocation>
</comment>
<dbReference type="InterPro" id="IPR007715">
    <property type="entry name" value="Coq4"/>
</dbReference>
<comment type="pathway">
    <text evidence="6">Cofactor biosynthesis; ubiquinone biosynthesis.</text>
</comment>
<comment type="subunit">
    <text evidence="6">Component of a multi-subunit COQ enzyme complex.</text>
</comment>
<sequence>MLLPLLSRTSRFERLLQKRRFHGARILQNWRLYPTHQPTSTFQKGFLAVYSALVALNDPERADMVAVLSETTGEIALRNLRDVMKADPVGQQILLEKPILDETTVNLENLGSLPRGTFGHAYYTFMDGNGFSPEGRAPVRFVDDAELAYVLLRYRQVHDLWHALFGLPPTVGGELALKWLELLQTGLPVAALSAAAGPLALAPADRALLRRVYLPWALRAHGALRAPLMCVRYEALWGEPLAAVRARLGVLPAPGAPATDEEEEGK</sequence>
<protein>
    <recommendedName>
        <fullName evidence="6">Ubiquinone biosynthesis protein COQ4 homolog, mitochondrial</fullName>
    </recommendedName>
    <alternativeName>
        <fullName evidence="6">4-hydroxy-3-methoxy-5-polyprenylbenzoate decarboxylase</fullName>
        <ecNumber evidence="6">4.1.1.130</ecNumber>
    </alternativeName>
    <alternativeName>
        <fullName evidence="6">Coenzyme Q biosynthesis protein 4 homolog</fullName>
    </alternativeName>
</protein>
<dbReference type="GO" id="GO:0120539">
    <property type="term" value="F:4-hydroxy-3-methoxy-5-polyprenylbenzoate decarboxylase activity"/>
    <property type="evidence" value="ECO:0007669"/>
    <property type="project" value="UniProtKB-EC"/>
</dbReference>
<feature type="binding site" evidence="6">
    <location>
        <position position="159"/>
    </location>
    <ligand>
        <name>Zn(2+)</name>
        <dbReference type="ChEBI" id="CHEBI:29105"/>
    </ligand>
</feature>
<keyword evidence="5 6" id="KW-0456">Lyase</keyword>
<feature type="binding site" evidence="6">
    <location>
        <position position="162"/>
    </location>
    <ligand>
        <name>Zn(2+)</name>
        <dbReference type="ChEBI" id="CHEBI:29105"/>
    </ligand>
</feature>
<dbReference type="GO" id="GO:0008270">
    <property type="term" value="F:zinc ion binding"/>
    <property type="evidence" value="ECO:0007669"/>
    <property type="project" value="UniProtKB-UniRule"/>
</dbReference>
<keyword evidence="1 6" id="KW-0831">Ubiquinone biosynthesis</keyword>
<dbReference type="Pfam" id="PF05019">
    <property type="entry name" value="Coq4"/>
    <property type="match status" value="1"/>
</dbReference>
<evidence type="ECO:0000256" key="1">
    <source>
        <dbReference type="ARBA" id="ARBA00022688"/>
    </source>
</evidence>
<name>A0A6T5QVX1_HETAK</name>
<feature type="binding site" evidence="6">
    <location>
        <position position="174"/>
    </location>
    <ligand>
        <name>Zn(2+)</name>
        <dbReference type="ChEBI" id="CHEBI:29105"/>
    </ligand>
</feature>
<dbReference type="EC" id="4.1.1.130" evidence="6"/>
<dbReference type="AlphaFoldDB" id="A0A6T5QVX1"/>
<dbReference type="HAMAP" id="MF_03111">
    <property type="entry name" value="Coq4"/>
    <property type="match status" value="1"/>
</dbReference>
<evidence type="ECO:0000256" key="6">
    <source>
        <dbReference type="HAMAP-Rule" id="MF_03111"/>
    </source>
</evidence>
<keyword evidence="3 6" id="KW-0496">Mitochondrion</keyword>
<keyword evidence="2 6" id="KW-0999">Mitochondrion inner membrane</keyword>
<organism evidence="7">
    <name type="scientific">Heterosigma akashiwo</name>
    <name type="common">Chromophytic alga</name>
    <name type="synonym">Heterosigma carterae</name>
    <dbReference type="NCBI Taxonomy" id="2829"/>
    <lineage>
        <taxon>Eukaryota</taxon>
        <taxon>Sar</taxon>
        <taxon>Stramenopiles</taxon>
        <taxon>Ochrophyta</taxon>
        <taxon>Raphidophyceae</taxon>
        <taxon>Chattonellales</taxon>
        <taxon>Chattonellaceae</taxon>
        <taxon>Heterosigma</taxon>
    </lineage>
</organism>